<dbReference type="RefSeq" id="WP_121793322.1">
    <property type="nucleotide sequence ID" value="NZ_RDBF01000002.1"/>
</dbReference>
<dbReference type="OrthoDB" id="3189402at2"/>
<dbReference type="Gene3D" id="2.40.37.30">
    <property type="match status" value="2"/>
</dbReference>
<feature type="domain" description="YhfX-like C-terminal" evidence="2">
    <location>
        <begin position="277"/>
        <end position="375"/>
    </location>
</feature>
<keyword evidence="4" id="KW-1185">Reference proteome</keyword>
<evidence type="ECO:0000259" key="1">
    <source>
        <dbReference type="Pfam" id="PF01168"/>
    </source>
</evidence>
<organism evidence="3 4">
    <name type="scientific">Aeromicrobium phragmitis</name>
    <dbReference type="NCBI Taxonomy" id="2478914"/>
    <lineage>
        <taxon>Bacteria</taxon>
        <taxon>Bacillati</taxon>
        <taxon>Actinomycetota</taxon>
        <taxon>Actinomycetes</taxon>
        <taxon>Propionibacteriales</taxon>
        <taxon>Nocardioidaceae</taxon>
        <taxon>Aeromicrobium</taxon>
    </lineage>
</organism>
<comment type="caution">
    <text evidence="3">The sequence shown here is derived from an EMBL/GenBank/DDBJ whole genome shotgun (WGS) entry which is preliminary data.</text>
</comment>
<name>A0A3L8PNT9_9ACTN</name>
<dbReference type="InterPro" id="IPR029066">
    <property type="entry name" value="PLP-binding_barrel"/>
</dbReference>
<feature type="domain" description="Alanine racemase N-terminal" evidence="1">
    <location>
        <begin position="33"/>
        <end position="262"/>
    </location>
</feature>
<proteinExistence type="predicted"/>
<accession>A0A3L8PNT9</accession>
<gene>
    <name evidence="3" type="ORF">D9V41_04475</name>
</gene>
<sequence>MFLAMTERRNPALIDIAVELHQAGAIEPDTYVIDRDTVGANAAVLAETARAHDVGLWFVSKQYGRNPLISQTIAEHIPAAAAIDHREADALLAAGARLGNLGHLVQVPRRRLPSLLAHGPDFVTVTDTANLEAVDAVARERGRRQRVLLKVRGTQESTYPGQDGGFEPEEVAAVLDRYAGLRGAELAGVTGFPCLSFEPETGRPEPTPTLGRVQDAAAAMRDAGIEPVVSIPSHTSVSSIPDIARLGGAFGEPGHALTGTTPQHAVDAELSEVPALVYVSEIAQLGTAASVFGGGFYHRGHARHMVVATAGGRRRAVLHKAPAASIDYYRRFTWVDDGPEAAIGDTAVMAFRTQIFVTRSRVAVVSGVGAGRPHLDGIYDALGRRLS</sequence>
<dbReference type="InterPro" id="IPR048449">
    <property type="entry name" value="YhfX-like_C"/>
</dbReference>
<protein>
    <submittedName>
        <fullName evidence="3">YhfX family PLP-dependent enzyme</fullName>
    </submittedName>
</protein>
<dbReference type="InterPro" id="IPR001608">
    <property type="entry name" value="Ala_racemase_N"/>
</dbReference>
<evidence type="ECO:0000313" key="4">
    <source>
        <dbReference type="Proteomes" id="UP000282515"/>
    </source>
</evidence>
<evidence type="ECO:0000259" key="2">
    <source>
        <dbReference type="Pfam" id="PF21279"/>
    </source>
</evidence>
<dbReference type="Pfam" id="PF01168">
    <property type="entry name" value="Ala_racemase_N"/>
    <property type="match status" value="1"/>
</dbReference>
<evidence type="ECO:0000313" key="3">
    <source>
        <dbReference type="EMBL" id="RLV57021.1"/>
    </source>
</evidence>
<dbReference type="Pfam" id="PF21279">
    <property type="entry name" value="YhfX-like_C"/>
    <property type="match status" value="1"/>
</dbReference>
<dbReference type="EMBL" id="RDBF01000002">
    <property type="protein sequence ID" value="RLV57021.1"/>
    <property type="molecule type" value="Genomic_DNA"/>
</dbReference>
<dbReference type="SUPFAM" id="SSF51419">
    <property type="entry name" value="PLP-binding barrel"/>
    <property type="match status" value="1"/>
</dbReference>
<dbReference type="AlphaFoldDB" id="A0A3L8PNT9"/>
<dbReference type="Proteomes" id="UP000282515">
    <property type="component" value="Unassembled WGS sequence"/>
</dbReference>
<reference evidence="3 4" key="1">
    <citation type="submission" date="2018-10" db="EMBL/GenBank/DDBJ databases">
        <title>Aeromicrobium sp. 9W16Y-2 whole genome shotgun sequence.</title>
        <authorList>
            <person name="Li F."/>
        </authorList>
    </citation>
    <scope>NUCLEOTIDE SEQUENCE [LARGE SCALE GENOMIC DNA]</scope>
    <source>
        <strain evidence="3 4">9W16Y-2</strain>
    </source>
</reference>